<sequence>MDSQKKSLSLGESISFDKVFDAGSFILFYSPTYSLLPDKNVNIDNTSLNIHSAKGDHLLHISFRRAENQIVFNSKPSGSSWGPEERVSLQGVFSKTDATVAVRLEDEFYHIYIDDSIIHTYKKRIIKDAQGISYKTDSESLFTNPIEVVVQTPQQASTTKRLPATSYEGAYFPLIPKDIAKESETDPFDYVIIGSGIGGGMLATDLLDKNYRMSRVSSTFSSQATSASFSVWNLNMARAATEDTVERTKRILVVERGNLLFPTHSLNMPRPTSRGTYGQMNDLFYNHFKQDWEMDDETRKIWKGGPVYCLGGRSTVWGLFSPRIDDDTFSSRFPKEVYQDLNKTYLRKAEEWMNISYPRTLPLHRALKDSLNMRPPNSPLPTTQWEWGRVASEFGDPRNFDFAEGAFSTVDRLLEAAMDDNRGQGKFKIIINSLCSHIEPKPKPGTKQSATHVVVKDTDGAEHKIRTKNAVICAGAVESPAILLRSMGGDTADRTFGKEFAHNFGHVTDHYIFYVTLPFYYKDMKLRDRLGGVKLQTDITFQNIDNTTALANISLDASSFLPRRDIPDSELPQFIIAYILPSQLAHDNEIDLDEKGRTRIKVGYAEDIKLEQKKKILKDFAVDAMNKLAGTLDIQFVKHKFNMDDYVILPKVTVDEIELGELGPGGVAHELGSIPMPNASNKNGILDANLKMQYGWDNVYVCDLSVFPYSPAANPTLSLAALSLRLSDHLVPPKDTRYQPIVVHNLSGDTVFVTMTRSNTATMSWDPPESKDNRVQVKSGQSMTWKREQKETIFVYSSQTGNDFDVQIVEPGVTALITQSPSEGTNG</sequence>
<dbReference type="SUPFAM" id="SSF49899">
    <property type="entry name" value="Concanavalin A-like lectins/glucanases"/>
    <property type="match status" value="1"/>
</dbReference>
<keyword evidence="8" id="KW-1185">Reference proteome</keyword>
<dbReference type="InterPro" id="IPR051473">
    <property type="entry name" value="P2Ox-like"/>
</dbReference>
<dbReference type="InterPro" id="IPR013320">
    <property type="entry name" value="ConA-like_dom_sf"/>
</dbReference>
<dbReference type="InterPro" id="IPR007867">
    <property type="entry name" value="GMC_OxRtase_C"/>
</dbReference>
<dbReference type="PANTHER" id="PTHR42784:SF1">
    <property type="entry name" value="PYRANOSE 2-OXIDASE"/>
    <property type="match status" value="1"/>
</dbReference>
<dbReference type="InterPro" id="IPR001079">
    <property type="entry name" value="Galectin_CRD"/>
</dbReference>
<name>A0A8K0WGD6_9HYPO</name>
<keyword evidence="4" id="KW-0274">FAD</keyword>
<keyword evidence="3" id="KW-0285">Flavoprotein</keyword>
<feature type="domain" description="Galectin" evidence="6">
    <location>
        <begin position="12"/>
        <end position="151"/>
    </location>
</feature>
<comment type="similarity">
    <text evidence="2">Belongs to the GMC oxidoreductase family.</text>
</comment>
<evidence type="ECO:0000256" key="2">
    <source>
        <dbReference type="ARBA" id="ARBA00010790"/>
    </source>
</evidence>
<dbReference type="Pfam" id="PF05199">
    <property type="entry name" value="GMC_oxred_C"/>
    <property type="match status" value="1"/>
</dbReference>
<dbReference type="GO" id="GO:0016614">
    <property type="term" value="F:oxidoreductase activity, acting on CH-OH group of donors"/>
    <property type="evidence" value="ECO:0007669"/>
    <property type="project" value="InterPro"/>
</dbReference>
<dbReference type="SUPFAM" id="SSF51905">
    <property type="entry name" value="FAD/NAD(P)-binding domain"/>
    <property type="match status" value="1"/>
</dbReference>
<reference evidence="7" key="1">
    <citation type="journal article" date="2021" name="Nat. Commun.">
        <title>Genetic determinants of endophytism in the Arabidopsis root mycobiome.</title>
        <authorList>
            <person name="Mesny F."/>
            <person name="Miyauchi S."/>
            <person name="Thiergart T."/>
            <person name="Pickel B."/>
            <person name="Atanasova L."/>
            <person name="Karlsson M."/>
            <person name="Huettel B."/>
            <person name="Barry K.W."/>
            <person name="Haridas S."/>
            <person name="Chen C."/>
            <person name="Bauer D."/>
            <person name="Andreopoulos W."/>
            <person name="Pangilinan J."/>
            <person name="LaButti K."/>
            <person name="Riley R."/>
            <person name="Lipzen A."/>
            <person name="Clum A."/>
            <person name="Drula E."/>
            <person name="Henrissat B."/>
            <person name="Kohler A."/>
            <person name="Grigoriev I.V."/>
            <person name="Martin F.M."/>
            <person name="Hacquard S."/>
        </authorList>
    </citation>
    <scope>NUCLEOTIDE SEQUENCE</scope>
    <source>
        <strain evidence="7">MPI-SDFR-AT-0068</strain>
    </source>
</reference>
<proteinExistence type="inferred from homology"/>
<gene>
    <name evidence="7" type="ORF">BKA59DRAFT_447937</name>
</gene>
<evidence type="ECO:0000313" key="7">
    <source>
        <dbReference type="EMBL" id="KAH7261687.1"/>
    </source>
</evidence>
<dbReference type="Proteomes" id="UP000813427">
    <property type="component" value="Unassembled WGS sequence"/>
</dbReference>
<protein>
    <submittedName>
        <fullName evidence="7">FAD/NAD(P)-binding domain-containing protein</fullName>
    </submittedName>
</protein>
<accession>A0A8K0WGD6</accession>
<comment type="caution">
    <text evidence="7">The sequence shown here is derived from an EMBL/GenBank/DDBJ whole genome shotgun (WGS) entry which is preliminary data.</text>
</comment>
<evidence type="ECO:0000259" key="6">
    <source>
        <dbReference type="PROSITE" id="PS51304"/>
    </source>
</evidence>
<dbReference type="PANTHER" id="PTHR42784">
    <property type="entry name" value="PYRANOSE 2-OXIDASE"/>
    <property type="match status" value="1"/>
</dbReference>
<evidence type="ECO:0000256" key="3">
    <source>
        <dbReference type="ARBA" id="ARBA00022630"/>
    </source>
</evidence>
<evidence type="ECO:0000256" key="5">
    <source>
        <dbReference type="ARBA" id="ARBA00023002"/>
    </source>
</evidence>
<dbReference type="Gene3D" id="3.50.50.60">
    <property type="entry name" value="FAD/NAD(P)-binding domain"/>
    <property type="match status" value="2"/>
</dbReference>
<organism evidence="7 8">
    <name type="scientific">Fusarium tricinctum</name>
    <dbReference type="NCBI Taxonomy" id="61284"/>
    <lineage>
        <taxon>Eukaryota</taxon>
        <taxon>Fungi</taxon>
        <taxon>Dikarya</taxon>
        <taxon>Ascomycota</taxon>
        <taxon>Pezizomycotina</taxon>
        <taxon>Sordariomycetes</taxon>
        <taxon>Hypocreomycetidae</taxon>
        <taxon>Hypocreales</taxon>
        <taxon>Nectriaceae</taxon>
        <taxon>Fusarium</taxon>
        <taxon>Fusarium tricinctum species complex</taxon>
    </lineage>
</organism>
<dbReference type="InterPro" id="IPR036188">
    <property type="entry name" value="FAD/NAD-bd_sf"/>
</dbReference>
<keyword evidence="5" id="KW-0560">Oxidoreductase</keyword>
<evidence type="ECO:0000256" key="1">
    <source>
        <dbReference type="ARBA" id="ARBA00001974"/>
    </source>
</evidence>
<evidence type="ECO:0000256" key="4">
    <source>
        <dbReference type="ARBA" id="ARBA00022827"/>
    </source>
</evidence>
<dbReference type="AlphaFoldDB" id="A0A8K0WGD6"/>
<dbReference type="OrthoDB" id="167809at2759"/>
<comment type="cofactor">
    <cofactor evidence="1">
        <name>FAD</name>
        <dbReference type="ChEBI" id="CHEBI:57692"/>
    </cofactor>
</comment>
<dbReference type="Gene3D" id="2.60.120.200">
    <property type="match status" value="1"/>
</dbReference>
<dbReference type="Pfam" id="PF00337">
    <property type="entry name" value="Gal-bind_lectin"/>
    <property type="match status" value="1"/>
</dbReference>
<evidence type="ECO:0000313" key="8">
    <source>
        <dbReference type="Proteomes" id="UP000813427"/>
    </source>
</evidence>
<dbReference type="EMBL" id="JAGPXF010000001">
    <property type="protein sequence ID" value="KAH7261687.1"/>
    <property type="molecule type" value="Genomic_DNA"/>
</dbReference>
<dbReference type="PROSITE" id="PS51304">
    <property type="entry name" value="GALECTIN"/>
    <property type="match status" value="1"/>
</dbReference>
<dbReference type="GO" id="GO:0030246">
    <property type="term" value="F:carbohydrate binding"/>
    <property type="evidence" value="ECO:0007669"/>
    <property type="project" value="InterPro"/>
</dbReference>